<dbReference type="SUPFAM" id="SSF81324">
    <property type="entry name" value="Voltage-gated potassium channels"/>
    <property type="match status" value="1"/>
</dbReference>
<keyword evidence="9" id="KW-0739">Sodium transport</keyword>
<evidence type="ECO:0000313" key="14">
    <source>
        <dbReference type="EMBL" id="KAJ7344298.1"/>
    </source>
</evidence>
<keyword evidence="4 10" id="KW-0812">Transmembrane</keyword>
<dbReference type="InterPro" id="IPR014710">
    <property type="entry name" value="RmlC-like_jellyroll"/>
</dbReference>
<dbReference type="InterPro" id="IPR006153">
    <property type="entry name" value="Cation/H_exchanger_TM"/>
</dbReference>
<evidence type="ECO:0000256" key="2">
    <source>
        <dbReference type="ARBA" id="ARBA00022448"/>
    </source>
</evidence>
<reference evidence="14" key="1">
    <citation type="journal article" date="2023" name="DNA Res.">
        <title>Chromosome-level genome assembly of Phrynocephalus forsythii using third-generation DNA sequencing and Hi-C analysis.</title>
        <authorList>
            <person name="Qi Y."/>
            <person name="Zhao W."/>
            <person name="Zhao Y."/>
            <person name="Niu C."/>
            <person name="Cao S."/>
            <person name="Zhang Y."/>
        </authorList>
    </citation>
    <scope>NUCLEOTIDE SEQUENCE</scope>
    <source>
        <tissue evidence="14">Muscle</tissue>
    </source>
</reference>
<dbReference type="OrthoDB" id="441412at2759"/>
<feature type="domain" description="Cyclic nucleotide-binding" evidence="11">
    <location>
        <begin position="914"/>
        <end position="1006"/>
    </location>
</feature>
<dbReference type="GO" id="GO:0005216">
    <property type="term" value="F:monoatomic ion channel activity"/>
    <property type="evidence" value="ECO:0007669"/>
    <property type="project" value="InterPro"/>
</dbReference>
<name>A0A9Q1B6U5_9SAUR</name>
<evidence type="ECO:0000256" key="6">
    <source>
        <dbReference type="ARBA" id="ARBA00023053"/>
    </source>
</evidence>
<keyword evidence="2" id="KW-0813">Transport</keyword>
<dbReference type="InterPro" id="IPR027359">
    <property type="entry name" value="Volt_channel_dom_sf"/>
</dbReference>
<feature type="transmembrane region" description="Helical" evidence="10">
    <location>
        <begin position="92"/>
        <end position="109"/>
    </location>
</feature>
<feature type="transmembrane region" description="Helical" evidence="10">
    <location>
        <begin position="121"/>
        <end position="145"/>
    </location>
</feature>
<keyword evidence="5 10" id="KW-1133">Transmembrane helix</keyword>
<evidence type="ECO:0000259" key="12">
    <source>
        <dbReference type="Pfam" id="PF00520"/>
    </source>
</evidence>
<comment type="caution">
    <text evidence="14">The sequence shown here is derived from an EMBL/GenBank/DDBJ whole genome shotgun (WGS) entry which is preliminary data.</text>
</comment>
<feature type="transmembrane region" description="Helical" evidence="10">
    <location>
        <begin position="62"/>
        <end position="80"/>
    </location>
</feature>
<dbReference type="GO" id="GO:0098719">
    <property type="term" value="P:sodium ion import across plasma membrane"/>
    <property type="evidence" value="ECO:0007669"/>
    <property type="project" value="TreeGrafter"/>
</dbReference>
<dbReference type="InterPro" id="IPR018422">
    <property type="entry name" value="Cation/H_exchanger_CPA1"/>
</dbReference>
<feature type="transmembrane region" description="Helical" evidence="10">
    <location>
        <begin position="408"/>
        <end position="428"/>
    </location>
</feature>
<evidence type="ECO:0000313" key="15">
    <source>
        <dbReference type="Proteomes" id="UP001142489"/>
    </source>
</evidence>
<dbReference type="GO" id="GO:0015385">
    <property type="term" value="F:sodium:proton antiporter activity"/>
    <property type="evidence" value="ECO:0007669"/>
    <property type="project" value="InterPro"/>
</dbReference>
<dbReference type="Gene3D" id="1.20.120.350">
    <property type="entry name" value="Voltage-gated potassium channels. Chain C"/>
    <property type="match status" value="1"/>
</dbReference>
<dbReference type="Gene3D" id="6.10.140.1330">
    <property type="match status" value="1"/>
</dbReference>
<keyword evidence="15" id="KW-1185">Reference proteome</keyword>
<protein>
    <recommendedName>
        <fullName evidence="16">Sodium/hydrogen exchanger 10</fullName>
    </recommendedName>
</protein>
<dbReference type="CDD" id="cd00038">
    <property type="entry name" value="CAP_ED"/>
    <property type="match status" value="1"/>
</dbReference>
<evidence type="ECO:0000256" key="7">
    <source>
        <dbReference type="ARBA" id="ARBA00023065"/>
    </source>
</evidence>
<dbReference type="Pfam" id="PF00027">
    <property type="entry name" value="cNMP_binding"/>
    <property type="match status" value="1"/>
</dbReference>
<dbReference type="Proteomes" id="UP001142489">
    <property type="component" value="Unassembled WGS sequence"/>
</dbReference>
<gene>
    <name evidence="14" type="ORF">JRQ81_000248</name>
</gene>
<dbReference type="InterPro" id="IPR018490">
    <property type="entry name" value="cNMP-bd_dom_sf"/>
</dbReference>
<feature type="domain" description="Cation/H+ exchanger transmembrane" evidence="13">
    <location>
        <begin position="47"/>
        <end position="436"/>
    </location>
</feature>
<evidence type="ECO:0000256" key="4">
    <source>
        <dbReference type="ARBA" id="ARBA00022692"/>
    </source>
</evidence>
<dbReference type="AlphaFoldDB" id="A0A9Q1B6U5"/>
<proteinExistence type="predicted"/>
<keyword evidence="6" id="KW-0915">Sodium</keyword>
<keyword evidence="7" id="KW-0406">Ion transport</keyword>
<keyword evidence="3" id="KW-1003">Cell membrane</keyword>
<evidence type="ECO:0000256" key="3">
    <source>
        <dbReference type="ARBA" id="ARBA00022475"/>
    </source>
</evidence>
<dbReference type="SUPFAM" id="SSF51206">
    <property type="entry name" value="cAMP-binding domain-like"/>
    <property type="match status" value="1"/>
</dbReference>
<accession>A0A9Q1B6U5</accession>
<dbReference type="InterPro" id="IPR000595">
    <property type="entry name" value="cNMP-bd_dom"/>
</dbReference>
<dbReference type="GO" id="GO:0015386">
    <property type="term" value="F:potassium:proton antiporter activity"/>
    <property type="evidence" value="ECO:0007669"/>
    <property type="project" value="TreeGrafter"/>
</dbReference>
<feature type="transmembrane region" description="Helical" evidence="10">
    <location>
        <begin position="275"/>
        <end position="291"/>
    </location>
</feature>
<feature type="transmembrane region" description="Helical" evidence="10">
    <location>
        <begin position="218"/>
        <end position="239"/>
    </location>
</feature>
<dbReference type="PANTHER" id="PTHR10110:SF86">
    <property type="entry name" value="SODIUM_HYDROGEN EXCHANGER 7"/>
    <property type="match status" value="1"/>
</dbReference>
<dbReference type="GO" id="GO:0005886">
    <property type="term" value="C:plasma membrane"/>
    <property type="evidence" value="ECO:0007669"/>
    <property type="project" value="UniProtKB-SubCell"/>
</dbReference>
<feature type="transmembrane region" description="Helical" evidence="10">
    <location>
        <begin position="374"/>
        <end position="396"/>
    </location>
</feature>
<evidence type="ECO:0000256" key="10">
    <source>
        <dbReference type="SAM" id="Phobius"/>
    </source>
</evidence>
<dbReference type="PANTHER" id="PTHR10110">
    <property type="entry name" value="SODIUM/HYDROGEN EXCHANGER"/>
    <property type="match status" value="1"/>
</dbReference>
<evidence type="ECO:0008006" key="16">
    <source>
        <dbReference type="Google" id="ProtNLM"/>
    </source>
</evidence>
<dbReference type="EMBL" id="JAPFRF010000001">
    <property type="protein sequence ID" value="KAJ7344298.1"/>
    <property type="molecule type" value="Genomic_DNA"/>
</dbReference>
<evidence type="ECO:0000256" key="5">
    <source>
        <dbReference type="ARBA" id="ARBA00022989"/>
    </source>
</evidence>
<sequence length="1150" mass="131110">MVLIFNVSHSSENGEIVGFGDQNKGTVYIFNENLPAILLLLSASCTIAALLRTIIRETKIPILVVMFFLGVIVGIIAHVMPQLLFVKTIADISPIFFQHLVTPIIIFTATFKMDFYIFRKLFWQVLIISVLGCLMNCALLGWLTFKFNKYNWTWNDSMLFSLPLSTTDAVLSAASLKNIGLSKILINFIQGEALFNDATATIIFELYRELVNQSHGKLVLQILAKLILKFFGSAVFGFMSSRIVKYWLTNVFNDGITIMILSLSMVYIIYFVAEWVGMSGIIALFIVGLLLDSISFSKGMDTILYNFWSMLTFLAHSMIYYILGIVIAQKTYPYINSRVFFYIIPVYLFLNLVRALVVLLLSPLLSRFGYGFNWRWGAVTVWSGIRGSVTLTMALRISYTPSTNAPEIQMMTVILLHSVTASLLTLMINSTTVKKLVMTLGLSNVTLPKRVAFHNAFQRIKQMEANAFAMLKLDKFLAGANWAMAEDVISVDDPNKLNPEEVQQLLQQFRCPECNADVTFETNAQQIADMMEEARLRLLTAQIASYQKQYNSGILSQEATQTLIGAAESYTDVKGKFMNIQEVKTYWENTGILVMMKNYLSDWVYKVKGEKSKRPKNKILKLCHQVVFLDEFEYISSLITYLNCTPIVLHFIPSWSLEYFLQLRMCNYFFLSLYIIEAAFKVSAMGITYTHYHWNRFDILVIIVGIADVIIMNIFKTADSSYPALSTIRIFRFIRVLRMFRLLKLVIPKMIMLLDAQINKQFTFRYYITKGYVQGEEDIQCLIGQIAGHEKVYTEIKRILEKNKQDAMKELGLMQRDYPEIVTAVKTKQAAQTVFNTASETLQSMLSGGIVVKNEGSELNKILLVKRKRLGLIPPTISPPTIPELLNNVMWLHGNKKQIEYIQEKAKMCYYDYEDLISDEGDLPKGIHFIVSGVVKLSGSPPLYGVDSREAERNALPSSFTDYLVAGAIIGEVNCLTKQEMEYAVTCETAVQTCFISKDDLLEAFDKFVEHPTLEYKIWLKIALDSALKTFTETLPNQDWLYKICTQYSNMRVKDVPKRTKCDIYNESMDDVILVHGSVQDCQQGLLYCAPCILPKTCHQVQGMTSLTKLLIIKSKERTDRRNTEECSVFCRQHSIRRSGEQLYGNLHSR</sequence>
<evidence type="ECO:0000259" key="11">
    <source>
        <dbReference type="Pfam" id="PF00027"/>
    </source>
</evidence>
<dbReference type="Pfam" id="PF00520">
    <property type="entry name" value="Ion_trans"/>
    <property type="match status" value="1"/>
</dbReference>
<evidence type="ECO:0000256" key="9">
    <source>
        <dbReference type="ARBA" id="ARBA00023201"/>
    </source>
</evidence>
<evidence type="ECO:0000259" key="13">
    <source>
        <dbReference type="Pfam" id="PF00999"/>
    </source>
</evidence>
<dbReference type="InterPro" id="IPR005821">
    <property type="entry name" value="Ion_trans_dom"/>
</dbReference>
<dbReference type="FunFam" id="2.60.120.10:FF:000067">
    <property type="entry name" value="Solute carrier family 9 member C1"/>
    <property type="match status" value="1"/>
</dbReference>
<feature type="domain" description="Ion transport" evidence="12">
    <location>
        <begin position="632"/>
        <end position="744"/>
    </location>
</feature>
<evidence type="ECO:0000256" key="1">
    <source>
        <dbReference type="ARBA" id="ARBA00004651"/>
    </source>
</evidence>
<comment type="subcellular location">
    <subcellularLocation>
        <location evidence="1">Cell membrane</location>
        <topology evidence="1">Multi-pass membrane protein</topology>
    </subcellularLocation>
</comment>
<feature type="transmembrane region" description="Helical" evidence="10">
    <location>
        <begin position="303"/>
        <end position="327"/>
    </location>
</feature>
<dbReference type="Gene3D" id="2.60.120.10">
    <property type="entry name" value="Jelly Rolls"/>
    <property type="match status" value="1"/>
</dbReference>
<feature type="transmembrane region" description="Helical" evidence="10">
    <location>
        <begin position="339"/>
        <end position="362"/>
    </location>
</feature>
<dbReference type="Pfam" id="PF00999">
    <property type="entry name" value="Na_H_Exchanger"/>
    <property type="match status" value="1"/>
</dbReference>
<feature type="transmembrane region" description="Helical" evidence="10">
    <location>
        <begin position="34"/>
        <end position="55"/>
    </location>
</feature>
<evidence type="ECO:0000256" key="8">
    <source>
        <dbReference type="ARBA" id="ARBA00023136"/>
    </source>
</evidence>
<dbReference type="GO" id="GO:0051453">
    <property type="term" value="P:regulation of intracellular pH"/>
    <property type="evidence" value="ECO:0007669"/>
    <property type="project" value="TreeGrafter"/>
</dbReference>
<keyword evidence="8 10" id="KW-0472">Membrane</keyword>
<organism evidence="14 15">
    <name type="scientific">Phrynocephalus forsythii</name>
    <dbReference type="NCBI Taxonomy" id="171643"/>
    <lineage>
        <taxon>Eukaryota</taxon>
        <taxon>Metazoa</taxon>
        <taxon>Chordata</taxon>
        <taxon>Craniata</taxon>
        <taxon>Vertebrata</taxon>
        <taxon>Euteleostomi</taxon>
        <taxon>Lepidosauria</taxon>
        <taxon>Squamata</taxon>
        <taxon>Bifurcata</taxon>
        <taxon>Unidentata</taxon>
        <taxon>Episquamata</taxon>
        <taxon>Toxicofera</taxon>
        <taxon>Iguania</taxon>
        <taxon>Acrodonta</taxon>
        <taxon>Agamidae</taxon>
        <taxon>Agaminae</taxon>
        <taxon>Phrynocephalus</taxon>
    </lineage>
</organism>